<evidence type="ECO:0000256" key="3">
    <source>
        <dbReference type="ARBA" id="ARBA00022692"/>
    </source>
</evidence>
<feature type="transmembrane region" description="Helical" evidence="6">
    <location>
        <begin position="584"/>
        <end position="607"/>
    </location>
</feature>
<feature type="transmembrane region" description="Helical" evidence="6">
    <location>
        <begin position="673"/>
        <end position="694"/>
    </location>
</feature>
<reference evidence="11" key="1">
    <citation type="journal article" date="2020" name="PLoS Negl. Trop. Dis.">
        <title>High-quality nuclear genome for Sarcoptes scabiei-A critical resource for a neglected parasite.</title>
        <authorList>
            <person name="Korhonen P.K."/>
            <person name="Gasser R.B."/>
            <person name="Ma G."/>
            <person name="Wang T."/>
            <person name="Stroehlein A.J."/>
            <person name="Young N.D."/>
            <person name="Ang C.S."/>
            <person name="Fernando D.D."/>
            <person name="Lu H.C."/>
            <person name="Taylor S."/>
            <person name="Reynolds S.L."/>
            <person name="Mofiz E."/>
            <person name="Najaraj S.H."/>
            <person name="Gowda H."/>
            <person name="Madugundu A."/>
            <person name="Renuse S."/>
            <person name="Holt D."/>
            <person name="Pandey A."/>
            <person name="Papenfuss A.T."/>
            <person name="Fischer K."/>
        </authorList>
    </citation>
    <scope>NUCLEOTIDE SEQUENCE [LARGE SCALE GENOMIC DNA]</scope>
</reference>
<comment type="similarity">
    <text evidence="2 6">Belongs to the anoctamin family.</text>
</comment>
<feature type="transmembrane region" description="Helical" evidence="6">
    <location>
        <begin position="632"/>
        <end position="653"/>
    </location>
</feature>
<dbReference type="AlphaFoldDB" id="A0A834R4S9"/>
<feature type="compositionally biased region" description="Polar residues" evidence="7">
    <location>
        <begin position="168"/>
        <end position="178"/>
    </location>
</feature>
<keyword evidence="5 6" id="KW-0472">Membrane</keyword>
<name>A0A834R4S9_SARSC</name>
<dbReference type="PANTHER" id="PTHR12308">
    <property type="entry name" value="ANOCTAMIN"/>
    <property type="match status" value="1"/>
</dbReference>
<dbReference type="OrthoDB" id="296386at2759"/>
<feature type="region of interest" description="Disordered" evidence="7">
    <location>
        <begin position="110"/>
        <end position="130"/>
    </location>
</feature>
<feature type="transmembrane region" description="Helical" evidence="6">
    <location>
        <begin position="389"/>
        <end position="411"/>
    </location>
</feature>
<dbReference type="GO" id="GO:0005886">
    <property type="term" value="C:plasma membrane"/>
    <property type="evidence" value="ECO:0007669"/>
    <property type="project" value="TreeGrafter"/>
</dbReference>
<dbReference type="InterPro" id="IPR049452">
    <property type="entry name" value="Anoctamin_TM"/>
</dbReference>
<organism evidence="9">
    <name type="scientific">Sarcoptes scabiei</name>
    <name type="common">Itch mite</name>
    <name type="synonym">Acarus scabiei</name>
    <dbReference type="NCBI Taxonomy" id="52283"/>
    <lineage>
        <taxon>Eukaryota</taxon>
        <taxon>Metazoa</taxon>
        <taxon>Ecdysozoa</taxon>
        <taxon>Arthropoda</taxon>
        <taxon>Chelicerata</taxon>
        <taxon>Arachnida</taxon>
        <taxon>Acari</taxon>
        <taxon>Acariformes</taxon>
        <taxon>Sarcoptiformes</taxon>
        <taxon>Astigmata</taxon>
        <taxon>Psoroptidia</taxon>
        <taxon>Sarcoptoidea</taxon>
        <taxon>Sarcoptidae</taxon>
        <taxon>Sarcoptinae</taxon>
        <taxon>Sarcoptes</taxon>
    </lineage>
</organism>
<evidence type="ECO:0000256" key="7">
    <source>
        <dbReference type="SAM" id="MobiDB-lite"/>
    </source>
</evidence>
<evidence type="ECO:0000256" key="1">
    <source>
        <dbReference type="ARBA" id="ARBA00004141"/>
    </source>
</evidence>
<evidence type="ECO:0000259" key="8">
    <source>
        <dbReference type="Pfam" id="PF04547"/>
    </source>
</evidence>
<dbReference type="GO" id="GO:0005254">
    <property type="term" value="F:chloride channel activity"/>
    <property type="evidence" value="ECO:0007669"/>
    <property type="project" value="TreeGrafter"/>
</dbReference>
<sequence length="702" mass="83037">MIELSRKQSEDLKILIKRLTTNDFEANKNRLRRASVNLFYRNESKSDCDRFDLIIFFIDECSDQLIEEIRFYLESNMSEIIIEIKSKSIWIGTTTDQSFYDYHVGIELDSEEEENEQSHNNETNAPELSRKYYPNTRRLSSLQRQQILMNLLQNLRFNPKQSNDENNRYQSIDQNPQHNHPVDENDSGQFPTLLNLIGPNGYLLEKLNQSNLIEQLLLLHDDDDLNHLKKTWVAKIFASQPLDEICSYFGTRIAIYFAFIGFYNYHLQWPTCFGLLITLFPTILDYLFDMIDQIDLNFLESMLIFLSTLFNIYWSTTWLREWDFFCGKLSTKWSKFKPPIVDHHRKASKKHLSKHFDRSHSNQSIDHQFDWFTNINLLLSGDENFIMRYFVTFPIITILLIVSFMIMFQIFEFQNWWDTKIVQTENYPEMTSFVPKILFAICLNIINHLYYIIVIWLNDKERYQSNESKENQLVLKLFLQLATQLIVRQVFGNLLETLWPFLKESIRLAFLSHNFNTKFSAKQSNLNLNPSNRHKHNLNLLKNNNYNSKELNEEHLHLSKAELESCLDPYESTFDDYLELIIQYGYVMLFAPIFPLAPLCAIFNNLIEIRSDAFKLCYVFQRTYDNNQSRSLGVWIYVLNFLNLISIMSNAALMVVSGHLNSLLSFIPNNHSILAGVVIEHLMLLFKWTLPLIIQSPHQQLN</sequence>
<comment type="subcellular location">
    <subcellularLocation>
        <location evidence="1 6">Membrane</location>
        <topology evidence="1 6">Multi-pass membrane protein</topology>
    </subcellularLocation>
</comment>
<comment type="caution">
    <text evidence="6">Lacks conserved residue(s) required for the propagation of feature annotation.</text>
</comment>
<evidence type="ECO:0000256" key="2">
    <source>
        <dbReference type="ARBA" id="ARBA00009671"/>
    </source>
</evidence>
<gene>
    <name evidence="9" type="ORF">SSS_2146</name>
</gene>
<proteinExistence type="inferred from homology"/>
<keyword evidence="11" id="KW-1185">Reference proteome</keyword>
<dbReference type="Proteomes" id="UP000070412">
    <property type="component" value="Unassembled WGS sequence"/>
</dbReference>
<feature type="transmembrane region" description="Helical" evidence="6">
    <location>
        <begin position="437"/>
        <end position="457"/>
    </location>
</feature>
<keyword evidence="4 6" id="KW-1133">Transmembrane helix</keyword>
<evidence type="ECO:0000313" key="9">
    <source>
        <dbReference type="EMBL" id="KAF7488706.1"/>
    </source>
</evidence>
<accession>A0A834R4S9</accession>
<dbReference type="EnsemblMetazoa" id="SSS_2146s_mrna">
    <property type="protein sequence ID" value="KAF7488706.1"/>
    <property type="gene ID" value="SSS_2146"/>
</dbReference>
<evidence type="ECO:0000313" key="10">
    <source>
        <dbReference type="EnsemblMetazoa" id="KAF7488706.1"/>
    </source>
</evidence>
<feature type="region of interest" description="Disordered" evidence="7">
    <location>
        <begin position="159"/>
        <end position="187"/>
    </location>
</feature>
<feature type="transmembrane region" description="Helical" evidence="6">
    <location>
        <begin position="272"/>
        <end position="288"/>
    </location>
</feature>
<feature type="domain" description="Anoctamin transmembrane" evidence="8">
    <location>
        <begin position="477"/>
        <end position="697"/>
    </location>
</feature>
<reference evidence="9" key="2">
    <citation type="submission" date="2020-01" db="EMBL/GenBank/DDBJ databases">
        <authorList>
            <person name="Korhonen P.K.K."/>
            <person name="Guangxu M.G."/>
            <person name="Wang T.W."/>
            <person name="Stroehlein A.J.S."/>
            <person name="Young N.D."/>
            <person name="Ang C.-S.A."/>
            <person name="Fernando D.W.F."/>
            <person name="Lu H.L."/>
            <person name="Taylor S.T."/>
            <person name="Ehtesham M.E.M."/>
            <person name="Najaraj S.H.N."/>
            <person name="Harsha G.H.G."/>
            <person name="Madugundu A.M."/>
            <person name="Renuse S.R."/>
            <person name="Holt D.H."/>
            <person name="Pandey A.P."/>
            <person name="Papenfuss A.P."/>
            <person name="Gasser R.B.G."/>
            <person name="Fischer K.F."/>
        </authorList>
    </citation>
    <scope>NUCLEOTIDE SEQUENCE</scope>
    <source>
        <strain evidence="9">SSS_KF_BRIS2020</strain>
    </source>
</reference>
<evidence type="ECO:0000313" key="11">
    <source>
        <dbReference type="Proteomes" id="UP000070412"/>
    </source>
</evidence>
<feature type="transmembrane region" description="Helical" evidence="6">
    <location>
        <begin position="294"/>
        <end position="314"/>
    </location>
</feature>
<dbReference type="EMBL" id="WVUK01000065">
    <property type="protein sequence ID" value="KAF7488706.1"/>
    <property type="molecule type" value="Genomic_DNA"/>
</dbReference>
<dbReference type="InterPro" id="IPR007632">
    <property type="entry name" value="Anoctamin"/>
</dbReference>
<reference evidence="10" key="3">
    <citation type="submission" date="2022-06" db="UniProtKB">
        <authorList>
            <consortium name="EnsemblMetazoa"/>
        </authorList>
    </citation>
    <scope>IDENTIFICATION</scope>
</reference>
<evidence type="ECO:0000256" key="5">
    <source>
        <dbReference type="ARBA" id="ARBA00023136"/>
    </source>
</evidence>
<evidence type="ECO:0000256" key="4">
    <source>
        <dbReference type="ARBA" id="ARBA00022989"/>
    </source>
</evidence>
<dbReference type="Pfam" id="PF04547">
    <property type="entry name" value="Anoctamin"/>
    <property type="match status" value="1"/>
</dbReference>
<dbReference type="PANTHER" id="PTHR12308:SF51">
    <property type="entry name" value="ANOCTAMIN-8"/>
    <property type="match status" value="1"/>
</dbReference>
<evidence type="ECO:0000256" key="6">
    <source>
        <dbReference type="RuleBase" id="RU280814"/>
    </source>
</evidence>
<protein>
    <recommendedName>
        <fullName evidence="6">Anoctamin</fullName>
    </recommendedName>
</protein>
<keyword evidence="3 6" id="KW-0812">Transmembrane</keyword>